<feature type="domain" description="EF-hand" evidence="14">
    <location>
        <begin position="185"/>
        <end position="220"/>
    </location>
</feature>
<dbReference type="EMBL" id="AYCK01011351">
    <property type="status" value="NOT_ANNOTATED_CDS"/>
    <property type="molecule type" value="Genomic_DNA"/>
</dbReference>
<dbReference type="eggNOG" id="KOG4223">
    <property type="taxonomic scope" value="Eukaryota"/>
</dbReference>
<comment type="similarity">
    <text evidence="2">Belongs to the CREC family.</text>
</comment>
<dbReference type="PANTHER" id="PTHR10827:SF78">
    <property type="entry name" value="RETICULOCALBIN-2"/>
    <property type="match status" value="1"/>
</dbReference>
<accession>A0A087XBV0</accession>
<dbReference type="InterPro" id="IPR018247">
    <property type="entry name" value="EF_Hand_1_Ca_BS"/>
</dbReference>
<dbReference type="Ensembl" id="ENSPFOT00000003259.2">
    <property type="protein sequence ID" value="ENSPFOP00000003253.1"/>
    <property type="gene ID" value="ENSPFOG00000003331.2"/>
</dbReference>
<feature type="signal peptide" evidence="13">
    <location>
        <begin position="1"/>
        <end position="17"/>
    </location>
</feature>
<comment type="subcellular location">
    <subcellularLocation>
        <location evidence="1">Endoplasmic reticulum lumen</location>
    </subcellularLocation>
</comment>
<evidence type="ECO:0000256" key="4">
    <source>
        <dbReference type="ARBA" id="ARBA00022729"/>
    </source>
</evidence>
<name>A0A087XBV0_POEFO</name>
<dbReference type="Pfam" id="PF13499">
    <property type="entry name" value="EF-hand_7"/>
    <property type="match status" value="1"/>
</dbReference>
<keyword evidence="3" id="KW-0479">Metal-binding</keyword>
<dbReference type="GeneID" id="103147832"/>
<evidence type="ECO:0000256" key="8">
    <source>
        <dbReference type="ARBA" id="ARBA00023180"/>
    </source>
</evidence>
<evidence type="ECO:0000256" key="3">
    <source>
        <dbReference type="ARBA" id="ARBA00022723"/>
    </source>
</evidence>
<dbReference type="RefSeq" id="XP_016534304.1">
    <property type="nucleotide sequence ID" value="XM_016678818.1"/>
</dbReference>
<comment type="subunit">
    <text evidence="11">Interacts with PCSK6 (immature form including the propeptide); probably involved in the maturation and the secretion of PCSK6.</text>
</comment>
<keyword evidence="5" id="KW-0677">Repeat</keyword>
<dbReference type="GO" id="GO:0005788">
    <property type="term" value="C:endoplasmic reticulum lumen"/>
    <property type="evidence" value="ECO:0007669"/>
    <property type="project" value="UniProtKB-SubCell"/>
</dbReference>
<proteinExistence type="inferred from homology"/>
<organism evidence="15 16">
    <name type="scientific">Poecilia formosa</name>
    <name type="common">Amazon molly</name>
    <name type="synonym">Limia formosa</name>
    <dbReference type="NCBI Taxonomy" id="48698"/>
    <lineage>
        <taxon>Eukaryota</taxon>
        <taxon>Metazoa</taxon>
        <taxon>Chordata</taxon>
        <taxon>Craniata</taxon>
        <taxon>Vertebrata</taxon>
        <taxon>Euteleostomi</taxon>
        <taxon>Actinopterygii</taxon>
        <taxon>Neopterygii</taxon>
        <taxon>Teleostei</taxon>
        <taxon>Neoteleostei</taxon>
        <taxon>Acanthomorphata</taxon>
        <taxon>Ovalentaria</taxon>
        <taxon>Atherinomorphae</taxon>
        <taxon>Cyprinodontiformes</taxon>
        <taxon>Poeciliidae</taxon>
        <taxon>Poeciliinae</taxon>
        <taxon>Poecilia</taxon>
    </lineage>
</organism>
<dbReference type="RefSeq" id="XP_007566431.1">
    <property type="nucleotide sequence ID" value="XM_007566369.2"/>
</dbReference>
<dbReference type="STRING" id="48698.ENSPFOP00000003253"/>
<dbReference type="SMART" id="SM00054">
    <property type="entry name" value="EFh"/>
    <property type="match status" value="4"/>
</dbReference>
<dbReference type="InterPro" id="IPR002048">
    <property type="entry name" value="EF_hand_dom"/>
</dbReference>
<dbReference type="PANTHER" id="PTHR10827">
    <property type="entry name" value="RETICULOCALBIN"/>
    <property type="match status" value="1"/>
</dbReference>
<dbReference type="SUPFAM" id="SSF47473">
    <property type="entry name" value="EF-hand"/>
    <property type="match status" value="2"/>
</dbReference>
<feature type="domain" description="EF-hand" evidence="14">
    <location>
        <begin position="60"/>
        <end position="95"/>
    </location>
</feature>
<dbReference type="PROSITE" id="PS50222">
    <property type="entry name" value="EF_HAND_2"/>
    <property type="match status" value="4"/>
</dbReference>
<evidence type="ECO:0000256" key="10">
    <source>
        <dbReference type="ARBA" id="ARBA00056975"/>
    </source>
</evidence>
<evidence type="ECO:0000256" key="13">
    <source>
        <dbReference type="SAM" id="SignalP"/>
    </source>
</evidence>
<dbReference type="Pfam" id="PF13202">
    <property type="entry name" value="EF-hand_5"/>
    <property type="match status" value="2"/>
</dbReference>
<evidence type="ECO:0000256" key="12">
    <source>
        <dbReference type="ARBA" id="ARBA00072696"/>
    </source>
</evidence>
<evidence type="ECO:0000256" key="7">
    <source>
        <dbReference type="ARBA" id="ARBA00022837"/>
    </source>
</evidence>
<feature type="domain" description="EF-hand" evidence="14">
    <location>
        <begin position="260"/>
        <end position="295"/>
    </location>
</feature>
<dbReference type="GO" id="GO:0015031">
    <property type="term" value="P:protein transport"/>
    <property type="evidence" value="ECO:0007669"/>
    <property type="project" value="UniProtKB-ARBA"/>
</dbReference>
<feature type="domain" description="EF-hand" evidence="14">
    <location>
        <begin position="96"/>
        <end position="131"/>
    </location>
</feature>
<keyword evidence="7" id="KW-0106">Calcium</keyword>
<evidence type="ECO:0000313" key="15">
    <source>
        <dbReference type="Ensembl" id="ENSPFOP00000003253.1"/>
    </source>
</evidence>
<dbReference type="Ensembl" id="ENSPFOT00000023149.1">
    <property type="protein sequence ID" value="ENSPFOP00000024091.1"/>
    <property type="gene ID" value="ENSPFOG00000003331.2"/>
</dbReference>
<evidence type="ECO:0000256" key="5">
    <source>
        <dbReference type="ARBA" id="ARBA00022737"/>
    </source>
</evidence>
<keyword evidence="16" id="KW-1185">Reference proteome</keyword>
<sequence length="311" mass="35983">MEHTLFLFLLILQFSVGQLGSPDHIHEDHYIGEQHNPDHDMAALLGEESTREIKELSPTEQRKKMMAVVEKIDTNGDKLLSGEEITLWIQHVYKQYAIEDAGERFTQFDTNIDGVVTWEEYSSLAHEELIPFDDDTVLEDPEQESLRQLVLKEKRRFYFADMDGTPGLNVTEFLAFTHAFEVDYMADFAVEDVLNEYDADKDGFITLTEFIGNVHNEGESPTQWEIEESVRFKDLYDQDQNGKLDRDEQLRWVAPNSYGSAREEALHLIKEMDQDGDGQLSVTEVLQNQEIFINSEVTDYGRHLQLSHDEL</sequence>
<dbReference type="GO" id="GO:0005509">
    <property type="term" value="F:calcium ion binding"/>
    <property type="evidence" value="ECO:0007669"/>
    <property type="project" value="InterPro"/>
</dbReference>
<evidence type="ECO:0000256" key="1">
    <source>
        <dbReference type="ARBA" id="ARBA00004319"/>
    </source>
</evidence>
<dbReference type="Gene3D" id="1.10.238.10">
    <property type="entry name" value="EF-hand"/>
    <property type="match status" value="3"/>
</dbReference>
<keyword evidence="8" id="KW-0325">Glycoprotein</keyword>
<dbReference type="Proteomes" id="UP000028760">
    <property type="component" value="Unassembled WGS sequence"/>
</dbReference>
<dbReference type="OMA" id="TWEEYNM"/>
<protein>
    <recommendedName>
        <fullName evidence="12">Reticulocalbin-3</fullName>
    </recommendedName>
</protein>
<dbReference type="InterPro" id="IPR011992">
    <property type="entry name" value="EF-hand-dom_pair"/>
</dbReference>
<feature type="chain" id="PRO_5015029578" description="Reticulocalbin-3" evidence="13">
    <location>
        <begin position="18"/>
        <end position="311"/>
    </location>
</feature>
<evidence type="ECO:0000256" key="2">
    <source>
        <dbReference type="ARBA" id="ARBA00006431"/>
    </source>
</evidence>
<evidence type="ECO:0000256" key="11">
    <source>
        <dbReference type="ARBA" id="ARBA00063143"/>
    </source>
</evidence>
<keyword evidence="4 13" id="KW-0732">Signal</keyword>
<reference evidence="16" key="1">
    <citation type="submission" date="2013-10" db="EMBL/GenBank/DDBJ databases">
        <authorList>
            <person name="Schartl M."/>
            <person name="Warren W."/>
        </authorList>
    </citation>
    <scope>NUCLEOTIDE SEQUENCE [LARGE SCALE GENOMIC DNA]</scope>
    <source>
        <strain evidence="16">female</strain>
    </source>
</reference>
<reference evidence="15" key="2">
    <citation type="submission" date="2025-05" db="UniProtKB">
        <authorList>
            <consortium name="Ensembl"/>
        </authorList>
    </citation>
    <scope>IDENTIFICATION</scope>
</reference>
<evidence type="ECO:0000256" key="9">
    <source>
        <dbReference type="ARBA" id="ARBA00023186"/>
    </source>
</evidence>
<dbReference type="AlphaFoldDB" id="A0A087XBV0"/>
<dbReference type="PROSITE" id="PS00018">
    <property type="entry name" value="EF_HAND_1"/>
    <property type="match status" value="3"/>
</dbReference>
<evidence type="ECO:0000256" key="6">
    <source>
        <dbReference type="ARBA" id="ARBA00022824"/>
    </source>
</evidence>
<dbReference type="RefSeq" id="XP_007566430.1">
    <property type="nucleotide sequence ID" value="XM_007566368.2"/>
</dbReference>
<evidence type="ECO:0000259" key="14">
    <source>
        <dbReference type="PROSITE" id="PS50222"/>
    </source>
</evidence>
<dbReference type="KEGG" id="pfor:103147832"/>
<comment type="function">
    <text evidence="10">Probable molecular chaperone assisting protein biosynthesis and transport in the endoplasmic reticulum. Required for the proper biosynthesis and transport of pulmonary surfactant-associated protein A/SP-A, pulmonary surfactant-associated protein D/SP-D and the lipid transporter ABCA3. By regulating both the proper expression and the degradation through the endoplasmic reticulum-associated protein degradation pathway of these proteins plays a crucial role in pulmonary surfactant homeostasis. Has an anti-fibrotic activity by negatively regulating the secretion of type I and type III collagens. This calcium-binding protein also transiently associates with immature PCSK6 and regulates its secretion.</text>
</comment>
<dbReference type="CTD" id="5955"/>
<keyword evidence="9" id="KW-0143">Chaperone</keyword>
<keyword evidence="6" id="KW-0256">Endoplasmic reticulum</keyword>
<dbReference type="OrthoDB" id="293868at2759"/>
<dbReference type="FunFam" id="1.10.238.10:FF:000104">
    <property type="entry name" value="calumenin isoform X1"/>
    <property type="match status" value="1"/>
</dbReference>
<evidence type="ECO:0000313" key="16">
    <source>
        <dbReference type="Proteomes" id="UP000028760"/>
    </source>
</evidence>
<dbReference type="GeneTree" id="ENSGT01010000222360"/>